<gene>
    <name evidence="2" type="ORF">CORC01_07531</name>
</gene>
<protein>
    <submittedName>
        <fullName evidence="2">Methyltransferase domain-containing protein</fullName>
    </submittedName>
</protein>
<evidence type="ECO:0000256" key="1">
    <source>
        <dbReference type="ARBA" id="ARBA00038158"/>
    </source>
</evidence>
<comment type="similarity">
    <text evidence="1">Belongs to the methyltransferase superfamily. LaeA methyltransferase family.</text>
</comment>
<dbReference type="GO" id="GO:0032259">
    <property type="term" value="P:methylation"/>
    <property type="evidence" value="ECO:0007669"/>
    <property type="project" value="UniProtKB-KW"/>
</dbReference>
<dbReference type="Gene3D" id="3.40.50.150">
    <property type="entry name" value="Vaccinia Virus protein VP39"/>
    <property type="match status" value="1"/>
</dbReference>
<comment type="caution">
    <text evidence="2">The sequence shown here is derived from an EMBL/GenBank/DDBJ whole genome shotgun (WGS) entry which is preliminary data.</text>
</comment>
<organism evidence="2 3">
    <name type="scientific">Colletotrichum orchidophilum</name>
    <dbReference type="NCBI Taxonomy" id="1209926"/>
    <lineage>
        <taxon>Eukaryota</taxon>
        <taxon>Fungi</taxon>
        <taxon>Dikarya</taxon>
        <taxon>Ascomycota</taxon>
        <taxon>Pezizomycotina</taxon>
        <taxon>Sordariomycetes</taxon>
        <taxon>Hypocreomycetidae</taxon>
        <taxon>Glomerellales</taxon>
        <taxon>Glomerellaceae</taxon>
        <taxon>Colletotrichum</taxon>
    </lineage>
</organism>
<dbReference type="OrthoDB" id="2013972at2759"/>
<dbReference type="Proteomes" id="UP000176998">
    <property type="component" value="Unassembled WGS sequence"/>
</dbReference>
<evidence type="ECO:0000313" key="3">
    <source>
        <dbReference type="Proteomes" id="UP000176998"/>
    </source>
</evidence>
<keyword evidence="2" id="KW-0489">Methyltransferase</keyword>
<dbReference type="RefSeq" id="XP_022474246.1">
    <property type="nucleotide sequence ID" value="XM_022619167.1"/>
</dbReference>
<dbReference type="AlphaFoldDB" id="A0A1G4B6L7"/>
<keyword evidence="2" id="KW-0808">Transferase</keyword>
<keyword evidence="3" id="KW-1185">Reference proteome</keyword>
<dbReference type="EMBL" id="MJBS01000061">
    <property type="protein sequence ID" value="OHE97090.1"/>
    <property type="molecule type" value="Genomic_DNA"/>
</dbReference>
<accession>A0A1G4B6L7</accession>
<dbReference type="STRING" id="1209926.A0A1G4B6L7"/>
<dbReference type="SUPFAM" id="SSF53335">
    <property type="entry name" value="S-adenosyl-L-methionine-dependent methyltransferases"/>
    <property type="match status" value="1"/>
</dbReference>
<dbReference type="CDD" id="cd02440">
    <property type="entry name" value="AdoMet_MTases"/>
    <property type="match status" value="1"/>
</dbReference>
<dbReference type="InterPro" id="IPR029063">
    <property type="entry name" value="SAM-dependent_MTases_sf"/>
</dbReference>
<dbReference type="PANTHER" id="PTHR43591">
    <property type="entry name" value="METHYLTRANSFERASE"/>
    <property type="match status" value="1"/>
</dbReference>
<sequence length="347" mass="39693">MQETNPPQVEVEADDTLAGDLYEDSSVASLRSSILENEVENGRTYHSMSSGKYQYPNDERENDRLDFQHHIWKLTLDGALATAPAHKTAKRILDMGTGTGIWACEYGWYFPVLRFKIIPLLMRIADEFPTAEVIGVDLSPIQPLWTPPNCRFEIDDLEKEWTWSEPFDYIHCRTMEGSFANPAKIIKKIYKALEPGGWFEAGGFVLPMGCDDGSVPKDSALSRWHDLLAEAGEKCGRSIESPSKYTSAIEEAGFVDIVNKQYIWPLNSWPKDEDLKEIGRWQFVNLDLGIEALSMGLLTRVMDWTKEEVFAFCAELRNDLKKKEYHAYWRVHVVYARKPLAEDTPKE</sequence>
<reference evidence="2 3" key="1">
    <citation type="submission" date="2016-09" db="EMBL/GenBank/DDBJ databases">
        <authorList>
            <person name="Capua I."/>
            <person name="De Benedictis P."/>
            <person name="Joannis T."/>
            <person name="Lombin L.H."/>
            <person name="Cattoli G."/>
        </authorList>
    </citation>
    <scope>NUCLEOTIDE SEQUENCE [LARGE SCALE GENOMIC DNA]</scope>
    <source>
        <strain evidence="2 3">IMI 309357</strain>
    </source>
</reference>
<dbReference type="GO" id="GO:0008168">
    <property type="term" value="F:methyltransferase activity"/>
    <property type="evidence" value="ECO:0007669"/>
    <property type="project" value="UniProtKB-KW"/>
</dbReference>
<dbReference type="Pfam" id="PF13489">
    <property type="entry name" value="Methyltransf_23"/>
    <property type="match status" value="1"/>
</dbReference>
<evidence type="ECO:0000313" key="2">
    <source>
        <dbReference type="EMBL" id="OHE97090.1"/>
    </source>
</evidence>
<dbReference type="GeneID" id="34560677"/>
<proteinExistence type="inferred from homology"/>
<name>A0A1G4B6L7_9PEZI</name>
<dbReference type="PANTHER" id="PTHR43591:SF102">
    <property type="entry name" value="S-ADENOSYL-L-METHIONINE-DEPENDENT METHYLTRANSFERASE"/>
    <property type="match status" value="1"/>
</dbReference>